<evidence type="ECO:0000313" key="2">
    <source>
        <dbReference type="EMBL" id="CAG7604211.1"/>
    </source>
</evidence>
<evidence type="ECO:0000313" key="3">
    <source>
        <dbReference type="Proteomes" id="UP000693892"/>
    </source>
</evidence>
<sequence length="160" mass="17291">MPGASRRRIDLEHSPGGSTAAPERQDSARPVLVPVPPLAEARIAGGERIPSPEPGFVRALAVQGFEVIEGSRTLAQLGPLITVGLARSLSAQRAGAGDRRVVCRDARRARPRPTTVRIDRPVAHIAEAAIVLRVGDVARAVALRLEWAHQHWRATEFFLL</sequence>
<name>A0A916JUN9_9MICO</name>
<reference evidence="2" key="1">
    <citation type="submission" date="2021-06" db="EMBL/GenBank/DDBJ databases">
        <authorList>
            <person name="Criscuolo A."/>
        </authorList>
    </citation>
    <scope>NUCLEOTIDE SEQUENCE</scope>
    <source>
        <strain evidence="2">CIP111803</strain>
    </source>
</reference>
<comment type="caution">
    <text evidence="2">The sequence shown here is derived from an EMBL/GenBank/DDBJ whole genome shotgun (WGS) entry which is preliminary data.</text>
</comment>
<dbReference type="Pfam" id="PF20060">
    <property type="entry name" value="DUF6459"/>
    <property type="match status" value="1"/>
</dbReference>
<feature type="region of interest" description="Disordered" evidence="1">
    <location>
        <begin position="1"/>
        <end position="30"/>
    </location>
</feature>
<dbReference type="EMBL" id="CAJVAP010000006">
    <property type="protein sequence ID" value="CAG7604211.1"/>
    <property type="molecule type" value="Genomic_DNA"/>
</dbReference>
<gene>
    <name evidence="2" type="ORF">LEUCIP111803_00714</name>
</gene>
<organism evidence="2 3">
    <name type="scientific">Leucobacter soli</name>
    <dbReference type="NCBI Taxonomy" id="2812850"/>
    <lineage>
        <taxon>Bacteria</taxon>
        <taxon>Bacillati</taxon>
        <taxon>Actinomycetota</taxon>
        <taxon>Actinomycetes</taxon>
        <taxon>Micrococcales</taxon>
        <taxon>Microbacteriaceae</taxon>
        <taxon>Leucobacter</taxon>
    </lineage>
</organism>
<keyword evidence="3" id="KW-1185">Reference proteome</keyword>
<evidence type="ECO:0000256" key="1">
    <source>
        <dbReference type="SAM" id="MobiDB-lite"/>
    </source>
</evidence>
<proteinExistence type="predicted"/>
<dbReference type="AlphaFoldDB" id="A0A916JUN9"/>
<dbReference type="Proteomes" id="UP000693892">
    <property type="component" value="Unassembled WGS sequence"/>
</dbReference>
<dbReference type="InterPro" id="IPR045596">
    <property type="entry name" value="DUF6459"/>
</dbReference>
<protein>
    <submittedName>
        <fullName evidence="2">Uncharacterized protein</fullName>
    </submittedName>
</protein>
<dbReference type="RefSeq" id="WP_218114341.1">
    <property type="nucleotide sequence ID" value="NZ_CAJVAP010000006.1"/>
</dbReference>
<accession>A0A916JUN9</accession>